<dbReference type="EMBL" id="BLLF01004216">
    <property type="protein sequence ID" value="GFH29167.1"/>
    <property type="molecule type" value="Genomic_DNA"/>
</dbReference>
<gene>
    <name evidence="1" type="ORF">HaLaN_27787</name>
</gene>
<dbReference type="Proteomes" id="UP000485058">
    <property type="component" value="Unassembled WGS sequence"/>
</dbReference>
<dbReference type="AlphaFoldDB" id="A0A6A0ABA0"/>
<name>A0A6A0ABA0_HAELA</name>
<proteinExistence type="predicted"/>
<organism evidence="1 2">
    <name type="scientific">Haematococcus lacustris</name>
    <name type="common">Green alga</name>
    <name type="synonym">Haematococcus pluvialis</name>
    <dbReference type="NCBI Taxonomy" id="44745"/>
    <lineage>
        <taxon>Eukaryota</taxon>
        <taxon>Viridiplantae</taxon>
        <taxon>Chlorophyta</taxon>
        <taxon>core chlorophytes</taxon>
        <taxon>Chlorophyceae</taxon>
        <taxon>CS clade</taxon>
        <taxon>Chlamydomonadales</taxon>
        <taxon>Haematococcaceae</taxon>
        <taxon>Haematococcus</taxon>
    </lineage>
</organism>
<accession>A0A6A0ABA0</accession>
<protein>
    <submittedName>
        <fullName evidence="1">Uncharacterized protein</fullName>
    </submittedName>
</protein>
<evidence type="ECO:0000313" key="2">
    <source>
        <dbReference type="Proteomes" id="UP000485058"/>
    </source>
</evidence>
<keyword evidence="2" id="KW-1185">Reference proteome</keyword>
<comment type="caution">
    <text evidence="1">The sequence shown here is derived from an EMBL/GenBank/DDBJ whole genome shotgun (WGS) entry which is preliminary data.</text>
</comment>
<reference evidence="1 2" key="1">
    <citation type="submission" date="2020-02" db="EMBL/GenBank/DDBJ databases">
        <title>Draft genome sequence of Haematococcus lacustris strain NIES-144.</title>
        <authorList>
            <person name="Morimoto D."/>
            <person name="Nakagawa S."/>
            <person name="Yoshida T."/>
            <person name="Sawayama S."/>
        </authorList>
    </citation>
    <scope>NUCLEOTIDE SEQUENCE [LARGE SCALE GENOMIC DNA]</scope>
    <source>
        <strain evidence="1 2">NIES-144</strain>
    </source>
</reference>
<evidence type="ECO:0000313" key="1">
    <source>
        <dbReference type="EMBL" id="GFH29167.1"/>
    </source>
</evidence>
<sequence>MGLPHWQGEVRSQSFKVWHAKQHARSTPTVSCSNRPGATNVCLDQFHSGQHVCATATACNDQCSSQPAIAKWDQAPSRSCSCTHDLLPLRGRVSPSAKASDGR</sequence>